<evidence type="ECO:0000256" key="11">
    <source>
        <dbReference type="ARBA" id="ARBA00022840"/>
    </source>
</evidence>
<evidence type="ECO:0000256" key="18">
    <source>
        <dbReference type="ARBA" id="ARBA00034808"/>
    </source>
</evidence>
<dbReference type="GO" id="GO:0005675">
    <property type="term" value="C:transcription factor TFIIH holo complex"/>
    <property type="evidence" value="ECO:0007669"/>
    <property type="project" value="TreeGrafter"/>
</dbReference>
<reference evidence="25" key="2">
    <citation type="submission" date="2018-07" db="EMBL/GenBank/DDBJ databases">
        <authorList>
            <person name="Mckenzie S.K."/>
            <person name="Kronauer D.J.C."/>
        </authorList>
    </citation>
    <scope>NUCLEOTIDE SEQUENCE</scope>
    <source>
        <strain evidence="25">Clonal line C1</strain>
    </source>
</reference>
<dbReference type="Gene3D" id="3.20.20.70">
    <property type="entry name" value="Aldolase class I"/>
    <property type="match status" value="1"/>
</dbReference>
<dbReference type="GO" id="GO:0003677">
    <property type="term" value="F:DNA binding"/>
    <property type="evidence" value="ECO:0007669"/>
    <property type="project" value="UniProtKB-KW"/>
</dbReference>
<dbReference type="GO" id="GO:0043138">
    <property type="term" value="F:3'-5' DNA helicase activity"/>
    <property type="evidence" value="ECO:0007669"/>
    <property type="project" value="UniProtKB-EC"/>
</dbReference>
<dbReference type="CDD" id="cd18029">
    <property type="entry name" value="DEXHc_XPB"/>
    <property type="match status" value="1"/>
</dbReference>
<evidence type="ECO:0000256" key="15">
    <source>
        <dbReference type="ARBA" id="ARBA00023235"/>
    </source>
</evidence>
<dbReference type="InterPro" id="IPR014001">
    <property type="entry name" value="Helicase_ATP-bd"/>
</dbReference>
<evidence type="ECO:0000259" key="23">
    <source>
        <dbReference type="PROSITE" id="PS51192"/>
    </source>
</evidence>
<evidence type="ECO:0000256" key="17">
    <source>
        <dbReference type="ARBA" id="ARBA00034617"/>
    </source>
</evidence>
<evidence type="ECO:0000256" key="22">
    <source>
        <dbReference type="SAM" id="MobiDB-lite"/>
    </source>
</evidence>
<comment type="catalytic activity">
    <reaction evidence="21">
        <text>ATP + H2O = ADP + phosphate + H(+)</text>
        <dbReference type="Rhea" id="RHEA:13065"/>
        <dbReference type="ChEBI" id="CHEBI:15377"/>
        <dbReference type="ChEBI" id="CHEBI:15378"/>
        <dbReference type="ChEBI" id="CHEBI:30616"/>
        <dbReference type="ChEBI" id="CHEBI:43474"/>
        <dbReference type="ChEBI" id="CHEBI:456216"/>
        <dbReference type="EC" id="5.6.2.4"/>
    </reaction>
</comment>
<evidence type="ECO:0000256" key="14">
    <source>
        <dbReference type="ARBA" id="ARBA00023204"/>
    </source>
</evidence>
<keyword evidence="4" id="KW-0285">Flavoprotein</keyword>
<evidence type="ECO:0000259" key="24">
    <source>
        <dbReference type="PROSITE" id="PS51194"/>
    </source>
</evidence>
<keyword evidence="12" id="KW-0560">Oxidoreductase</keyword>
<dbReference type="Gene3D" id="3.30.160.20">
    <property type="match status" value="1"/>
</dbReference>
<dbReference type="SUPFAM" id="SSF51395">
    <property type="entry name" value="FMN-linked oxidoreductases"/>
    <property type="match status" value="1"/>
</dbReference>
<dbReference type="InterPro" id="IPR027417">
    <property type="entry name" value="P-loop_NTPase"/>
</dbReference>
<evidence type="ECO:0000256" key="9">
    <source>
        <dbReference type="ARBA" id="ARBA00022801"/>
    </source>
</evidence>
<dbReference type="Proteomes" id="UP000279307">
    <property type="component" value="Chromosome 13"/>
</dbReference>
<feature type="domain" description="Helicase ATP-binding" evidence="23">
    <location>
        <begin position="656"/>
        <end position="785"/>
    </location>
</feature>
<dbReference type="EMBL" id="QOIP01000013">
    <property type="protein sequence ID" value="RLU15263.1"/>
    <property type="molecule type" value="Genomic_DNA"/>
</dbReference>
<dbReference type="Pfam" id="PF04851">
    <property type="entry name" value="ResIII"/>
    <property type="match status" value="1"/>
</dbReference>
<gene>
    <name evidence="25" type="ORF">DMN91_012257</name>
</gene>
<dbReference type="OrthoDB" id="10262250at2759"/>
<keyword evidence="6" id="KW-0819">tRNA processing</keyword>
<sequence length="1037" mass="118668">MEEKSPTITRKRLDYDGKLILAPMVRIGTLPMRLLALDYGADIVYTEELIDRKLLRSIRRENDVLGTTDFIDKTDGTVVFRTCPREREHVVLQIGTSDPARAAAVARMVEKDVAGIDVNMGCPKKFSMLGGMGAALLSEPQKATEILRKLVETVGTPITCKIRVLPDLEGTLRLCSTLAASGIAAIAVHGRTTDERPQHPNRNHVIKRIAEHLSIPVIANGGSKDIQRHSDILRFKEETNCSSIMLARAAEWNCSVFRKEGPLPMEDVIKSYLKHAVDCDNSPSNTKYCVQNILRELQDSPLGRKFLDAQTLEQICDIWDMGDYCRFKSKEFRDKGLLGRFQVTPLTLHAETRDGRTSQKRKIYEEDVFVMRCAFLRGSYMTDSELPKTRLLKWTKENRKKMPTYDTRREDKLFCSVVTVDVFNKGKWKKRKDDYDEYNDEDSIDSNEADGVPDAAKNDVEKQDESAIEDEFGAKDYRSQMILKLDCASRPLWVAPNGHIFLESFSPVYKHAHDFLIAISEPVCRPEHIHEYKLTAYSLYAAVSVGLQTQDIIEYLKRLSKTSIPDGIIEFIKLCTLSYGKVKLVLKHNKYFIESPFPEVLQKLLKDPVIQECRLRKIVEDTEADDIVTNVQAKIKAPQFGAKAAVGVTACCTVRKRALILCNSGVSVEQWKQQFKMWSTADDSMICRFTSEAKDKPMGCGILITTYSMITHTQKRSWEAEQTMRWLQEQEWGIMVLDEVHTIPAKMFRRVLTIVQSHCKLGLTATLLREDDKIADLNFLIGPKLYEANWLELQKRGFIARVQCAEVWCPMTPEFYREYLGCKMSKKLLLYVMNPNKFRCCQYLIRYHERRGDKTIVFSDNVFALKHYAIKMNKPYIYGPTSQNERIQILQNFKFNMKVNTIFVSKVADTSFDLPEANVLIQISSHGGSRRQEAQRLGRILRAKKGAIAEEYNAFFYTLVSQDTMEMNYSRKRQRFLVNQGYAYKVITKLAGMDEIIRKAGTMTSMSGADDAVYYEYKKAASSSTANKHPLFKKFRT</sequence>
<dbReference type="GO" id="GO:0005524">
    <property type="term" value="F:ATP binding"/>
    <property type="evidence" value="ECO:0007669"/>
    <property type="project" value="UniProtKB-KW"/>
</dbReference>
<evidence type="ECO:0000256" key="4">
    <source>
        <dbReference type="ARBA" id="ARBA00022630"/>
    </source>
</evidence>
<dbReference type="FunFam" id="3.40.50.300:FF:000077">
    <property type="entry name" value="Probable DNA repair helicase RAD25"/>
    <property type="match status" value="1"/>
</dbReference>
<evidence type="ECO:0000256" key="19">
    <source>
        <dbReference type="ARBA" id="ARBA00044799"/>
    </source>
</evidence>
<dbReference type="InterPro" id="IPR001161">
    <property type="entry name" value="XPB/Ssl2"/>
</dbReference>
<keyword evidence="8" id="KW-0227">DNA damage</keyword>
<comment type="caution">
    <text evidence="25">The sequence shown here is derived from an EMBL/GenBank/DDBJ whole genome shotgun (WGS) entry which is preliminary data.</text>
</comment>
<feature type="domain" description="Helicase C-terminal" evidence="24">
    <location>
        <begin position="839"/>
        <end position="994"/>
    </location>
</feature>
<feature type="region of interest" description="Disordered" evidence="22">
    <location>
        <begin position="436"/>
        <end position="466"/>
    </location>
</feature>
<dbReference type="InterPro" id="IPR013785">
    <property type="entry name" value="Aldolase_TIM"/>
</dbReference>
<evidence type="ECO:0000256" key="2">
    <source>
        <dbReference type="ARBA" id="ARBA00004123"/>
    </source>
</evidence>
<dbReference type="GO" id="GO:0097550">
    <property type="term" value="C:transcription preinitiation complex"/>
    <property type="evidence" value="ECO:0007669"/>
    <property type="project" value="TreeGrafter"/>
</dbReference>
<comment type="similarity">
    <text evidence="3">Belongs to the helicase family. RAD25/XPB subfamily.</text>
</comment>
<keyword evidence="15" id="KW-0413">Isomerase</keyword>
<dbReference type="Pfam" id="PF16203">
    <property type="entry name" value="ERCC3_RAD25_C"/>
    <property type="match status" value="1"/>
</dbReference>
<dbReference type="Gene3D" id="3.40.50.300">
    <property type="entry name" value="P-loop containing nucleotide triphosphate hydrolases"/>
    <property type="match status" value="2"/>
</dbReference>
<keyword evidence="5" id="KW-0288">FMN</keyword>
<dbReference type="PANTHER" id="PTHR11274">
    <property type="entry name" value="RAD25/XP-B DNA REPAIR HELICASE"/>
    <property type="match status" value="1"/>
</dbReference>
<keyword evidence="10" id="KW-0347">Helicase</keyword>
<dbReference type="CDD" id="cd02801">
    <property type="entry name" value="DUS_like_FMN"/>
    <property type="match status" value="1"/>
</dbReference>
<organism evidence="25">
    <name type="scientific">Ooceraea biroi</name>
    <name type="common">Clonal raider ant</name>
    <name type="synonym">Cerapachys biroi</name>
    <dbReference type="NCBI Taxonomy" id="2015173"/>
    <lineage>
        <taxon>Eukaryota</taxon>
        <taxon>Metazoa</taxon>
        <taxon>Ecdysozoa</taxon>
        <taxon>Arthropoda</taxon>
        <taxon>Hexapoda</taxon>
        <taxon>Insecta</taxon>
        <taxon>Pterygota</taxon>
        <taxon>Neoptera</taxon>
        <taxon>Endopterygota</taxon>
        <taxon>Hymenoptera</taxon>
        <taxon>Apocrita</taxon>
        <taxon>Aculeata</taxon>
        <taxon>Formicoidea</taxon>
        <taxon>Formicidae</taxon>
        <taxon>Dorylinae</taxon>
        <taxon>Ooceraea</taxon>
    </lineage>
</organism>
<dbReference type="SUPFAM" id="SSF52540">
    <property type="entry name" value="P-loop containing nucleoside triphosphate hydrolases"/>
    <property type="match status" value="1"/>
</dbReference>
<dbReference type="NCBIfam" id="TIGR00603">
    <property type="entry name" value="rad25"/>
    <property type="match status" value="1"/>
</dbReference>
<dbReference type="AlphaFoldDB" id="A0A3L8D5G6"/>
<name>A0A3L8D5G6_OOCBI</name>
<dbReference type="GO" id="GO:0006289">
    <property type="term" value="P:nucleotide-excision repair"/>
    <property type="evidence" value="ECO:0007669"/>
    <property type="project" value="InterPro"/>
</dbReference>
<dbReference type="Pfam" id="PF01207">
    <property type="entry name" value="Dus"/>
    <property type="match status" value="1"/>
</dbReference>
<comment type="cofactor">
    <cofactor evidence="1">
        <name>FMN</name>
        <dbReference type="ChEBI" id="CHEBI:58210"/>
    </cofactor>
</comment>
<evidence type="ECO:0000313" key="25">
    <source>
        <dbReference type="EMBL" id="RLU15263.1"/>
    </source>
</evidence>
<evidence type="ECO:0000256" key="20">
    <source>
        <dbReference type="ARBA" id="ARBA00044810"/>
    </source>
</evidence>
<evidence type="ECO:0000256" key="6">
    <source>
        <dbReference type="ARBA" id="ARBA00022694"/>
    </source>
</evidence>
<evidence type="ECO:0000256" key="8">
    <source>
        <dbReference type="ARBA" id="ARBA00022763"/>
    </source>
</evidence>
<keyword evidence="9" id="KW-0378">Hydrolase</keyword>
<feature type="compositionally biased region" description="Acidic residues" evidence="22">
    <location>
        <begin position="436"/>
        <end position="448"/>
    </location>
</feature>
<dbReference type="PROSITE" id="PS51194">
    <property type="entry name" value="HELICASE_CTER"/>
    <property type="match status" value="1"/>
</dbReference>
<dbReference type="GO" id="GO:0050660">
    <property type="term" value="F:flavin adenine dinucleotide binding"/>
    <property type="evidence" value="ECO:0007669"/>
    <property type="project" value="InterPro"/>
</dbReference>
<feature type="compositionally biased region" description="Basic and acidic residues" evidence="22">
    <location>
        <begin position="456"/>
        <end position="465"/>
    </location>
</feature>
<evidence type="ECO:0000256" key="13">
    <source>
        <dbReference type="ARBA" id="ARBA00023125"/>
    </source>
</evidence>
<evidence type="ECO:0000256" key="5">
    <source>
        <dbReference type="ARBA" id="ARBA00022643"/>
    </source>
</evidence>
<reference evidence="25" key="1">
    <citation type="journal article" date="2018" name="Genome Res.">
        <title>The genomic architecture and molecular evolution of ant odorant receptors.</title>
        <authorList>
            <person name="McKenzie S.K."/>
            <person name="Kronauer D.J.C."/>
        </authorList>
    </citation>
    <scope>NUCLEOTIDE SEQUENCE [LARGE SCALE GENOMIC DNA]</scope>
    <source>
        <strain evidence="25">Clonal line C1</strain>
    </source>
</reference>
<dbReference type="FunFam" id="3.40.50.300:FF:000117">
    <property type="entry name" value="Putative DNA repair helicase rad25"/>
    <property type="match status" value="1"/>
</dbReference>
<dbReference type="PROSITE" id="PS01136">
    <property type="entry name" value="UPF0034"/>
    <property type="match status" value="1"/>
</dbReference>
<dbReference type="CDD" id="cd18789">
    <property type="entry name" value="SF2_C_XPB"/>
    <property type="match status" value="1"/>
</dbReference>
<dbReference type="InterPro" id="IPR006935">
    <property type="entry name" value="Helicase/UvrB_N"/>
</dbReference>
<comment type="catalytic activity">
    <reaction evidence="17">
        <text>Couples ATP hydrolysis with the unwinding of duplex DNA by translocating in the 3'-5' direction.</text>
        <dbReference type="EC" id="5.6.2.4"/>
    </reaction>
</comment>
<protein>
    <recommendedName>
        <fullName evidence="19">General transcription and DNA repair factor IIH helicase/translocase subunit XPB</fullName>
        <ecNumber evidence="18">5.6.2.4</ecNumber>
    </recommendedName>
    <alternativeName>
        <fullName evidence="20">DNA 3'-5' helicase/translocase XPB</fullName>
    </alternativeName>
</protein>
<proteinExistence type="inferred from homology"/>
<evidence type="ECO:0000256" key="7">
    <source>
        <dbReference type="ARBA" id="ARBA00022741"/>
    </source>
</evidence>
<dbReference type="PROSITE" id="PS51192">
    <property type="entry name" value="HELICASE_ATP_BIND_1"/>
    <property type="match status" value="1"/>
</dbReference>
<dbReference type="GO" id="GO:0000112">
    <property type="term" value="C:nucleotide-excision repair factor 3 complex"/>
    <property type="evidence" value="ECO:0007669"/>
    <property type="project" value="TreeGrafter"/>
</dbReference>
<keyword evidence="11" id="KW-0067">ATP-binding</keyword>
<keyword evidence="7" id="KW-0547">Nucleotide-binding</keyword>
<dbReference type="SMART" id="SM00490">
    <property type="entry name" value="HELICc"/>
    <property type="match status" value="1"/>
</dbReference>
<dbReference type="Pfam" id="PF13625">
    <property type="entry name" value="Helicase_C_3"/>
    <property type="match status" value="1"/>
</dbReference>
<dbReference type="InterPro" id="IPR032438">
    <property type="entry name" value="ERCC3_RAD25_C"/>
</dbReference>
<keyword evidence="16" id="KW-0539">Nucleus</keyword>
<dbReference type="InterPro" id="IPR001650">
    <property type="entry name" value="Helicase_C-like"/>
</dbReference>
<keyword evidence="14" id="KW-0234">DNA repair</keyword>
<dbReference type="EC" id="5.6.2.4" evidence="18"/>
<dbReference type="InterPro" id="IPR050615">
    <property type="entry name" value="ATP-dep_DNA_Helicase"/>
</dbReference>
<evidence type="ECO:0000256" key="21">
    <source>
        <dbReference type="ARBA" id="ARBA00048988"/>
    </source>
</evidence>
<dbReference type="InterPro" id="IPR032830">
    <property type="entry name" value="XPB/Ssl2_N"/>
</dbReference>
<evidence type="ECO:0000256" key="12">
    <source>
        <dbReference type="ARBA" id="ARBA00023002"/>
    </source>
</evidence>
<evidence type="ECO:0000256" key="1">
    <source>
        <dbReference type="ARBA" id="ARBA00001917"/>
    </source>
</evidence>
<comment type="subcellular location">
    <subcellularLocation>
        <location evidence="2">Nucleus</location>
    </subcellularLocation>
</comment>
<dbReference type="InterPro" id="IPR018517">
    <property type="entry name" value="tRNA_hU_synthase_CS"/>
</dbReference>
<dbReference type="PANTHER" id="PTHR11274:SF0">
    <property type="entry name" value="GENERAL TRANSCRIPTION AND DNA REPAIR FACTOR IIH HELICASE SUBUNIT XPB"/>
    <property type="match status" value="1"/>
</dbReference>
<accession>A0A3L8D5G6</accession>
<evidence type="ECO:0000256" key="16">
    <source>
        <dbReference type="ARBA" id="ARBA00023242"/>
    </source>
</evidence>
<dbReference type="GO" id="GO:0017150">
    <property type="term" value="F:tRNA dihydrouridine synthase activity"/>
    <property type="evidence" value="ECO:0007669"/>
    <property type="project" value="InterPro"/>
</dbReference>
<evidence type="ECO:0000256" key="3">
    <source>
        <dbReference type="ARBA" id="ARBA00006637"/>
    </source>
</evidence>
<dbReference type="GO" id="GO:0006367">
    <property type="term" value="P:transcription initiation at RNA polymerase II promoter"/>
    <property type="evidence" value="ECO:0007669"/>
    <property type="project" value="InterPro"/>
</dbReference>
<dbReference type="GO" id="GO:0016787">
    <property type="term" value="F:hydrolase activity"/>
    <property type="evidence" value="ECO:0007669"/>
    <property type="project" value="UniProtKB-KW"/>
</dbReference>
<keyword evidence="13" id="KW-0238">DNA-binding</keyword>
<dbReference type="InterPro" id="IPR035587">
    <property type="entry name" value="DUS-like_FMN-bd"/>
</dbReference>
<evidence type="ECO:0000256" key="10">
    <source>
        <dbReference type="ARBA" id="ARBA00022806"/>
    </source>
</evidence>